<sequence>MASIKRIPVRLPAETVPTKRVLRDILAAFFSHEWPAIDPESLEMFYKPNFNNPHCTVERPAPLNRTPAEPLKLFMKFLDESKSGIAAFEHLAPRVEQDTLLCHEYSLSGLGAKVYGFFQTEDGMKGRIDEFLDARNLEPEDVEDAVVRADIAKAFANFHAMEFTLPKRPVAAYYDAIVPSLRKHHEMESLKALGKQGGVSIDDLVDYDFASRVGVVVNAMEAIRAKAGWCLHDVQYMNTMVKNRPQSGENRVVLIDFEMVMRNYRGFDIGGHFMQKMFKWFDEESKIVDCRKYTKAEKRHFCNEYAKEWNKVTGDSDTVEQVYLEAEYGYMLAIAFDVHNMLWYMNKTDGHDPLDLDGLNKLYSEFVGQYEKLGL</sequence>
<organism evidence="2 3">
    <name type="scientific">Neohortaea acidophila</name>
    <dbReference type="NCBI Taxonomy" id="245834"/>
    <lineage>
        <taxon>Eukaryota</taxon>
        <taxon>Fungi</taxon>
        <taxon>Dikarya</taxon>
        <taxon>Ascomycota</taxon>
        <taxon>Pezizomycotina</taxon>
        <taxon>Dothideomycetes</taxon>
        <taxon>Dothideomycetidae</taxon>
        <taxon>Mycosphaerellales</taxon>
        <taxon>Teratosphaeriaceae</taxon>
        <taxon>Neohortaea</taxon>
    </lineage>
</organism>
<dbReference type="Proteomes" id="UP000799767">
    <property type="component" value="Unassembled WGS sequence"/>
</dbReference>
<dbReference type="GO" id="GO:0005737">
    <property type="term" value="C:cytoplasm"/>
    <property type="evidence" value="ECO:0007669"/>
    <property type="project" value="TreeGrafter"/>
</dbReference>
<dbReference type="PANTHER" id="PTHR22603:SF93">
    <property type="entry name" value="RE24176P"/>
    <property type="match status" value="1"/>
</dbReference>
<comment type="similarity">
    <text evidence="1">Belongs to the choline/ethanolamine kinase family.</text>
</comment>
<dbReference type="EMBL" id="MU001635">
    <property type="protein sequence ID" value="KAF2483217.1"/>
    <property type="molecule type" value="Genomic_DNA"/>
</dbReference>
<keyword evidence="3" id="KW-1185">Reference proteome</keyword>
<name>A0A6A6PVC7_9PEZI</name>
<protein>
    <submittedName>
        <fullName evidence="2">Choline/ethanolamine kinase</fullName>
    </submittedName>
</protein>
<dbReference type="OrthoDB" id="3649325at2759"/>
<dbReference type="GO" id="GO:0006646">
    <property type="term" value="P:phosphatidylethanolamine biosynthetic process"/>
    <property type="evidence" value="ECO:0007669"/>
    <property type="project" value="TreeGrafter"/>
</dbReference>
<dbReference type="SUPFAM" id="SSF56112">
    <property type="entry name" value="Protein kinase-like (PK-like)"/>
    <property type="match status" value="1"/>
</dbReference>
<dbReference type="InterPro" id="IPR011009">
    <property type="entry name" value="Kinase-like_dom_sf"/>
</dbReference>
<evidence type="ECO:0000313" key="3">
    <source>
        <dbReference type="Proteomes" id="UP000799767"/>
    </source>
</evidence>
<proteinExistence type="inferred from homology"/>
<evidence type="ECO:0000256" key="1">
    <source>
        <dbReference type="ARBA" id="ARBA00038211"/>
    </source>
</evidence>
<dbReference type="PANTHER" id="PTHR22603">
    <property type="entry name" value="CHOLINE/ETHANOALAMINE KINASE"/>
    <property type="match status" value="1"/>
</dbReference>
<dbReference type="GeneID" id="54474539"/>
<dbReference type="Gene3D" id="3.90.1200.10">
    <property type="match status" value="1"/>
</dbReference>
<dbReference type="GO" id="GO:0004305">
    <property type="term" value="F:ethanolamine kinase activity"/>
    <property type="evidence" value="ECO:0007669"/>
    <property type="project" value="TreeGrafter"/>
</dbReference>
<dbReference type="Pfam" id="PF01633">
    <property type="entry name" value="Choline_kinase"/>
    <property type="match status" value="1"/>
</dbReference>
<keyword evidence="2" id="KW-0418">Kinase</keyword>
<dbReference type="GO" id="GO:0004103">
    <property type="term" value="F:choline kinase activity"/>
    <property type="evidence" value="ECO:0007669"/>
    <property type="project" value="TreeGrafter"/>
</dbReference>
<dbReference type="AlphaFoldDB" id="A0A6A6PVC7"/>
<evidence type="ECO:0000313" key="2">
    <source>
        <dbReference type="EMBL" id="KAF2483217.1"/>
    </source>
</evidence>
<dbReference type="Gene3D" id="3.30.200.20">
    <property type="entry name" value="Phosphorylase Kinase, domain 1"/>
    <property type="match status" value="1"/>
</dbReference>
<gene>
    <name evidence="2" type="ORF">BDY17DRAFT_297038</name>
</gene>
<keyword evidence="2" id="KW-0808">Transferase</keyword>
<dbReference type="RefSeq" id="XP_033589787.1">
    <property type="nucleotide sequence ID" value="XM_033733537.1"/>
</dbReference>
<accession>A0A6A6PVC7</accession>
<reference evidence="2" key="1">
    <citation type="journal article" date="2020" name="Stud. Mycol.">
        <title>101 Dothideomycetes genomes: a test case for predicting lifestyles and emergence of pathogens.</title>
        <authorList>
            <person name="Haridas S."/>
            <person name="Albert R."/>
            <person name="Binder M."/>
            <person name="Bloem J."/>
            <person name="Labutti K."/>
            <person name="Salamov A."/>
            <person name="Andreopoulos B."/>
            <person name="Baker S."/>
            <person name="Barry K."/>
            <person name="Bills G."/>
            <person name="Bluhm B."/>
            <person name="Cannon C."/>
            <person name="Castanera R."/>
            <person name="Culley D."/>
            <person name="Daum C."/>
            <person name="Ezra D."/>
            <person name="Gonzalez J."/>
            <person name="Henrissat B."/>
            <person name="Kuo A."/>
            <person name="Liang C."/>
            <person name="Lipzen A."/>
            <person name="Lutzoni F."/>
            <person name="Magnuson J."/>
            <person name="Mondo S."/>
            <person name="Nolan M."/>
            <person name="Ohm R."/>
            <person name="Pangilinan J."/>
            <person name="Park H.-J."/>
            <person name="Ramirez L."/>
            <person name="Alfaro M."/>
            <person name="Sun H."/>
            <person name="Tritt A."/>
            <person name="Yoshinaga Y."/>
            <person name="Zwiers L.-H."/>
            <person name="Turgeon B."/>
            <person name="Goodwin S."/>
            <person name="Spatafora J."/>
            <person name="Crous P."/>
            <person name="Grigoriev I."/>
        </authorList>
    </citation>
    <scope>NUCLEOTIDE SEQUENCE</scope>
    <source>
        <strain evidence="2">CBS 113389</strain>
    </source>
</reference>